<evidence type="ECO:0000256" key="1">
    <source>
        <dbReference type="SAM" id="Phobius"/>
    </source>
</evidence>
<comment type="caution">
    <text evidence="2">The sequence shown here is derived from an EMBL/GenBank/DDBJ whole genome shotgun (WGS) entry which is preliminary data.</text>
</comment>
<evidence type="ECO:0000313" key="3">
    <source>
        <dbReference type="Proteomes" id="UP000640583"/>
    </source>
</evidence>
<keyword evidence="3" id="KW-1185">Reference proteome</keyword>
<accession>A0A8J7IJC6</accession>
<feature type="transmembrane region" description="Helical" evidence="1">
    <location>
        <begin position="123"/>
        <end position="145"/>
    </location>
</feature>
<keyword evidence="1" id="KW-0472">Membrane</keyword>
<sequence>MSEWFSQVVSGLALILTNPILLFLVILLIGGKWFILNRVTKRTQRKFQERSTSGWGTPAQRSLRTHDTGVGTLDIKVMKPSRRTLPGAFVGLLFFGGCAYLAWTSMIPEAQVQSARPDKLYKAWFVFVISGLFALGTPYIAWFSFHRIEVTRQDLVLRRPLCRRKIFLLSTLQSVTPIGPNGSNGVKLYFSDGRSLRLLASFDGYGEVLNSLTHLHPDLMVYKFLGNRARNAMKKRE</sequence>
<feature type="transmembrane region" description="Helical" evidence="1">
    <location>
        <begin position="12"/>
        <end position="36"/>
    </location>
</feature>
<feature type="transmembrane region" description="Helical" evidence="1">
    <location>
        <begin position="85"/>
        <end position="103"/>
    </location>
</feature>
<dbReference type="Proteomes" id="UP000640583">
    <property type="component" value="Unassembled WGS sequence"/>
</dbReference>
<organism evidence="2 3">
    <name type="scientific">Halocynthiibacter styelae</name>
    <dbReference type="NCBI Taxonomy" id="2761955"/>
    <lineage>
        <taxon>Bacteria</taxon>
        <taxon>Pseudomonadati</taxon>
        <taxon>Pseudomonadota</taxon>
        <taxon>Alphaproteobacteria</taxon>
        <taxon>Rhodobacterales</taxon>
        <taxon>Paracoccaceae</taxon>
        <taxon>Halocynthiibacter</taxon>
    </lineage>
</organism>
<gene>
    <name evidence="2" type="ORF">H1D41_10560</name>
</gene>
<dbReference type="RefSeq" id="WP_228848874.1">
    <property type="nucleotide sequence ID" value="NZ_JADCKQ010000007.1"/>
</dbReference>
<reference evidence="2" key="1">
    <citation type="submission" date="2020-10" db="EMBL/GenBank/DDBJ databases">
        <title>Paenihalocynthiibacter styelae gen. nov., sp. nov., isolated from stalked sea squirt Styela clava.</title>
        <authorList>
            <person name="Kim Y.-O."/>
            <person name="Yoon J.-H."/>
        </authorList>
    </citation>
    <scope>NUCLEOTIDE SEQUENCE</scope>
    <source>
        <strain evidence="2">MYP1-1</strain>
    </source>
</reference>
<evidence type="ECO:0000313" key="2">
    <source>
        <dbReference type="EMBL" id="MBI1494078.1"/>
    </source>
</evidence>
<keyword evidence="1" id="KW-0812">Transmembrane</keyword>
<name>A0A8J7IJC6_9RHOB</name>
<protein>
    <submittedName>
        <fullName evidence="2">Uncharacterized protein</fullName>
    </submittedName>
</protein>
<dbReference type="AlphaFoldDB" id="A0A8J7IJC6"/>
<keyword evidence="1" id="KW-1133">Transmembrane helix</keyword>
<proteinExistence type="predicted"/>
<dbReference type="EMBL" id="JADCKQ010000007">
    <property type="protein sequence ID" value="MBI1494078.1"/>
    <property type="molecule type" value="Genomic_DNA"/>
</dbReference>